<comment type="caution">
    <text evidence="3">The sequence shown here is derived from an EMBL/GenBank/DDBJ whole genome shotgun (WGS) entry which is preliminary data.</text>
</comment>
<organism evidence="3 4">
    <name type="scientific">Candidatus Halobonum tyrrellensis G22</name>
    <dbReference type="NCBI Taxonomy" id="1324957"/>
    <lineage>
        <taxon>Archaea</taxon>
        <taxon>Methanobacteriati</taxon>
        <taxon>Methanobacteriota</taxon>
        <taxon>Stenosarchaea group</taxon>
        <taxon>Halobacteria</taxon>
        <taxon>Halobacteriales</taxon>
        <taxon>Haloferacaceae</taxon>
        <taxon>Candidatus Halobonum</taxon>
    </lineage>
</organism>
<proteinExistence type="predicted"/>
<keyword evidence="4" id="KW-1185">Reference proteome</keyword>
<dbReference type="eggNOG" id="arCOG08944">
    <property type="taxonomic scope" value="Archaea"/>
</dbReference>
<accession>V4HB24</accession>
<feature type="region of interest" description="Disordered" evidence="1">
    <location>
        <begin position="93"/>
        <end position="120"/>
    </location>
</feature>
<dbReference type="EMBL" id="ASGZ01000061">
    <property type="protein sequence ID" value="ESP87253.1"/>
    <property type="molecule type" value="Genomic_DNA"/>
</dbReference>
<evidence type="ECO:0000313" key="4">
    <source>
        <dbReference type="Proteomes" id="UP000017840"/>
    </source>
</evidence>
<dbReference type="InterPro" id="IPR058437">
    <property type="entry name" value="DUF8124"/>
</dbReference>
<feature type="compositionally biased region" description="Basic and acidic residues" evidence="1">
    <location>
        <begin position="1"/>
        <end position="12"/>
    </location>
</feature>
<dbReference type="Pfam" id="PF26445">
    <property type="entry name" value="DUF8124"/>
    <property type="match status" value="1"/>
</dbReference>
<sequence>MSDDPTDARADPGEDETEGDTFGVGIAVDAEAFRFVVHVPSDIDSGWRDPEAFQTRVETETWERLDKRETLHAVDERAGEGETVTLGTVTMHPDEGLVDHSLSVPGPRGADGAADADGSR</sequence>
<evidence type="ECO:0000313" key="3">
    <source>
        <dbReference type="EMBL" id="ESP87253.1"/>
    </source>
</evidence>
<dbReference type="RefSeq" id="WP_023395642.1">
    <property type="nucleotide sequence ID" value="NZ_ASGZ01000061.1"/>
</dbReference>
<evidence type="ECO:0000259" key="2">
    <source>
        <dbReference type="Pfam" id="PF26445"/>
    </source>
</evidence>
<dbReference type="Proteomes" id="UP000017840">
    <property type="component" value="Unassembled WGS sequence"/>
</dbReference>
<evidence type="ECO:0000256" key="1">
    <source>
        <dbReference type="SAM" id="MobiDB-lite"/>
    </source>
</evidence>
<feature type="region of interest" description="Disordered" evidence="1">
    <location>
        <begin position="1"/>
        <end position="22"/>
    </location>
</feature>
<gene>
    <name evidence="3" type="ORF">K933_15349</name>
</gene>
<protein>
    <recommendedName>
        <fullName evidence="2">DUF8124 domain-containing protein</fullName>
    </recommendedName>
</protein>
<name>V4HB24_9EURY</name>
<reference evidence="3 4" key="1">
    <citation type="journal article" date="2013" name="Genome Announc.">
        <title>Draft Genome Sequence of 'Candidatus Halobonum tyrrellensis' Strain G22, Isolated from the Hypersaline Waters of Lake Tyrrell, Australia.</title>
        <authorList>
            <person name="Ugalde J.A."/>
            <person name="Narasingarao P."/>
            <person name="Kuo S."/>
            <person name="Podell S."/>
            <person name="Allen E.E."/>
        </authorList>
    </citation>
    <scope>NUCLEOTIDE SEQUENCE [LARGE SCALE GENOMIC DNA]</scope>
    <source>
        <strain evidence="3 4">G22</strain>
    </source>
</reference>
<feature type="compositionally biased region" description="Low complexity" evidence="1">
    <location>
        <begin position="110"/>
        <end position="120"/>
    </location>
</feature>
<feature type="domain" description="DUF8124" evidence="2">
    <location>
        <begin position="18"/>
        <end position="104"/>
    </location>
</feature>
<dbReference type="OrthoDB" id="342204at2157"/>
<dbReference type="AlphaFoldDB" id="V4HB24"/>